<dbReference type="Pfam" id="PF00063">
    <property type="entry name" value="Myosin_head"/>
    <property type="match status" value="1"/>
</dbReference>
<dbReference type="EMBL" id="CAJNOR010020636">
    <property type="protein sequence ID" value="CAF1690699.1"/>
    <property type="molecule type" value="Genomic_DNA"/>
</dbReference>
<sequence length="141" mass="16120">MHFLNITVSVFVQVFLHRLVRFLLEICLIETDPSKYFYVAQGMLTIDGIDDVEEMRLTDEAFDILGFTQDEKINLFKCTAAIMHFGNSQWKQRPREEQAEADGTEECEKVAHLLGIEAADLIKGLLKPRIKVGNDFVNKGQ</sequence>
<reference evidence="4" key="1">
    <citation type="submission" date="2021-02" db="EMBL/GenBank/DDBJ databases">
        <authorList>
            <person name="Nowell W R."/>
        </authorList>
    </citation>
    <scope>NUCLEOTIDE SEQUENCE</scope>
</reference>
<keyword evidence="5" id="KW-1185">Reference proteome</keyword>
<comment type="caution">
    <text evidence="4">The sequence shown here is derived from an EMBL/GenBank/DDBJ whole genome shotgun (WGS) entry which is preliminary data.</text>
</comment>
<dbReference type="InterPro" id="IPR027417">
    <property type="entry name" value="P-loop_NTPase"/>
</dbReference>
<organism evidence="4 5">
    <name type="scientific">Adineta ricciae</name>
    <name type="common">Rotifer</name>
    <dbReference type="NCBI Taxonomy" id="249248"/>
    <lineage>
        <taxon>Eukaryota</taxon>
        <taxon>Metazoa</taxon>
        <taxon>Spiralia</taxon>
        <taxon>Gnathifera</taxon>
        <taxon>Rotifera</taxon>
        <taxon>Eurotatoria</taxon>
        <taxon>Bdelloidea</taxon>
        <taxon>Adinetida</taxon>
        <taxon>Adinetidae</taxon>
        <taxon>Adineta</taxon>
    </lineage>
</organism>
<feature type="signal peptide" evidence="2">
    <location>
        <begin position="1"/>
        <end position="22"/>
    </location>
</feature>
<dbReference type="PANTHER" id="PTHR45615:SF27">
    <property type="entry name" value="MYOSIN HEAVY CHAIN, MUSCLE"/>
    <property type="match status" value="1"/>
</dbReference>
<feature type="chain" id="PRO_5032282897" description="Myosin motor domain-containing protein" evidence="2">
    <location>
        <begin position="23"/>
        <end position="141"/>
    </location>
</feature>
<dbReference type="GO" id="GO:0032982">
    <property type="term" value="C:myosin filament"/>
    <property type="evidence" value="ECO:0007669"/>
    <property type="project" value="TreeGrafter"/>
</dbReference>
<keyword evidence="2" id="KW-0732">Signal</keyword>
<proteinExistence type="inferred from homology"/>
<evidence type="ECO:0000313" key="4">
    <source>
        <dbReference type="EMBL" id="CAF1690699.1"/>
    </source>
</evidence>
<dbReference type="PROSITE" id="PS51456">
    <property type="entry name" value="MYOSIN_MOTOR"/>
    <property type="match status" value="1"/>
</dbReference>
<keyword evidence="1" id="KW-0518">Myosin</keyword>
<dbReference type="GO" id="GO:0005737">
    <property type="term" value="C:cytoplasm"/>
    <property type="evidence" value="ECO:0007669"/>
    <property type="project" value="TreeGrafter"/>
</dbReference>
<dbReference type="GO" id="GO:0000146">
    <property type="term" value="F:microfilament motor activity"/>
    <property type="evidence" value="ECO:0007669"/>
    <property type="project" value="TreeGrafter"/>
</dbReference>
<evidence type="ECO:0000313" key="5">
    <source>
        <dbReference type="Proteomes" id="UP000663828"/>
    </source>
</evidence>
<dbReference type="GO" id="GO:0051015">
    <property type="term" value="F:actin filament binding"/>
    <property type="evidence" value="ECO:0007669"/>
    <property type="project" value="TreeGrafter"/>
</dbReference>
<dbReference type="Proteomes" id="UP000663828">
    <property type="component" value="Unassembled WGS sequence"/>
</dbReference>
<accession>A0A816HX49</accession>
<dbReference type="AlphaFoldDB" id="A0A816HX49"/>
<comment type="similarity">
    <text evidence="1">Belongs to the TRAFAC class myosin-kinesin ATPase superfamily. Myosin family.</text>
</comment>
<gene>
    <name evidence="4" type="ORF">XAT740_LOCUS63853</name>
</gene>
<keyword evidence="1" id="KW-0009">Actin-binding</keyword>
<protein>
    <recommendedName>
        <fullName evidence="3">Myosin motor domain-containing protein</fullName>
    </recommendedName>
</protein>
<dbReference type="Gene3D" id="1.10.10.820">
    <property type="match status" value="1"/>
</dbReference>
<dbReference type="SUPFAM" id="SSF52540">
    <property type="entry name" value="P-loop containing nucleoside triphosphate hydrolases"/>
    <property type="match status" value="1"/>
</dbReference>
<evidence type="ECO:0000259" key="3">
    <source>
        <dbReference type="PROSITE" id="PS51456"/>
    </source>
</evidence>
<name>A0A816HX49_ADIRI</name>
<evidence type="ECO:0000256" key="2">
    <source>
        <dbReference type="SAM" id="SignalP"/>
    </source>
</evidence>
<feature type="domain" description="Myosin motor" evidence="3">
    <location>
        <begin position="1"/>
        <end position="141"/>
    </location>
</feature>
<dbReference type="GO" id="GO:0005524">
    <property type="term" value="F:ATP binding"/>
    <property type="evidence" value="ECO:0007669"/>
    <property type="project" value="InterPro"/>
</dbReference>
<evidence type="ECO:0000256" key="1">
    <source>
        <dbReference type="PROSITE-ProRule" id="PRU00782"/>
    </source>
</evidence>
<dbReference type="Gene3D" id="1.20.120.720">
    <property type="entry name" value="Myosin VI head, motor domain, U50 subdomain"/>
    <property type="match status" value="1"/>
</dbReference>
<dbReference type="PANTHER" id="PTHR45615">
    <property type="entry name" value="MYOSIN HEAVY CHAIN, NON-MUSCLE"/>
    <property type="match status" value="1"/>
</dbReference>
<keyword evidence="1" id="KW-0505">Motor protein</keyword>
<dbReference type="GO" id="GO:0016460">
    <property type="term" value="C:myosin II complex"/>
    <property type="evidence" value="ECO:0007669"/>
    <property type="project" value="TreeGrafter"/>
</dbReference>
<dbReference type="InterPro" id="IPR001609">
    <property type="entry name" value="Myosin_head_motor_dom-like"/>
</dbReference>
<comment type="caution">
    <text evidence="1">Lacks conserved residue(s) required for the propagation of feature annotation.</text>
</comment>
<feature type="non-terminal residue" evidence="4">
    <location>
        <position position="1"/>
    </location>
</feature>